<name>A0A7W4VUV3_9ACTN</name>
<dbReference type="AlphaFoldDB" id="A0A7W4VUV3"/>
<organism evidence="1 2">
    <name type="scientific">Nocardioides soli</name>
    <dbReference type="NCBI Taxonomy" id="1036020"/>
    <lineage>
        <taxon>Bacteria</taxon>
        <taxon>Bacillati</taxon>
        <taxon>Actinomycetota</taxon>
        <taxon>Actinomycetes</taxon>
        <taxon>Propionibacteriales</taxon>
        <taxon>Nocardioidaceae</taxon>
        <taxon>Nocardioides</taxon>
    </lineage>
</organism>
<evidence type="ECO:0000313" key="2">
    <source>
        <dbReference type="Proteomes" id="UP000589626"/>
    </source>
</evidence>
<protein>
    <submittedName>
        <fullName evidence="1">Uncharacterized protein</fullName>
    </submittedName>
</protein>
<accession>A0A7W4VUV3</accession>
<comment type="caution">
    <text evidence="1">The sequence shown here is derived from an EMBL/GenBank/DDBJ whole genome shotgun (WGS) entry which is preliminary data.</text>
</comment>
<proteinExistence type="predicted"/>
<evidence type="ECO:0000313" key="1">
    <source>
        <dbReference type="EMBL" id="MBB3042205.1"/>
    </source>
</evidence>
<dbReference type="Proteomes" id="UP000589626">
    <property type="component" value="Unassembled WGS sequence"/>
</dbReference>
<reference evidence="1 2" key="1">
    <citation type="submission" date="2020-08" db="EMBL/GenBank/DDBJ databases">
        <title>Sequencing the genomes of 1000 actinobacteria strains.</title>
        <authorList>
            <person name="Klenk H.-P."/>
        </authorList>
    </citation>
    <scope>NUCLEOTIDE SEQUENCE [LARGE SCALE GENOMIC DNA]</scope>
    <source>
        <strain evidence="1 2">DSM 105498</strain>
    </source>
</reference>
<sequence>MRAVLVPGVLALLPEYASLDDPVSELRAVCLDAVRWLGSDVTVLADDQGARVAAYLLEESGGFEAQAQNAFAPQPPSSVVEVRGAPATSLEPTTRATSYLVVGNGSACRSEKAPGHLDERAHDFDAALGAALASSHRDWPPLDLGETLLGSLDGIRRLREVLPAEYRATVDYDADPFGVQYWVLRWSW</sequence>
<gene>
    <name evidence="1" type="ORF">FHU40_002006</name>
</gene>
<dbReference type="EMBL" id="JACHWR010000001">
    <property type="protein sequence ID" value="MBB3042205.1"/>
    <property type="molecule type" value="Genomic_DNA"/>
</dbReference>
<keyword evidence="2" id="KW-1185">Reference proteome</keyword>
<dbReference type="RefSeq" id="WP_183592018.1">
    <property type="nucleotide sequence ID" value="NZ_JACHWR010000001.1"/>
</dbReference>